<dbReference type="PANTHER" id="PTHR23310">
    <property type="entry name" value="ACYL-COA-BINDING PROTEIN, ACBP"/>
    <property type="match status" value="1"/>
</dbReference>
<dbReference type="EMBL" id="MN740509">
    <property type="protein sequence ID" value="QHU30546.1"/>
    <property type="molecule type" value="Genomic_DNA"/>
</dbReference>
<organism evidence="3">
    <name type="scientific">viral metagenome</name>
    <dbReference type="NCBI Taxonomy" id="1070528"/>
    <lineage>
        <taxon>unclassified sequences</taxon>
        <taxon>metagenomes</taxon>
        <taxon>organismal metagenomes</taxon>
    </lineage>
</organism>
<protein>
    <recommendedName>
        <fullName evidence="2">ACB domain-containing protein</fullName>
    </recommendedName>
</protein>
<evidence type="ECO:0000259" key="2">
    <source>
        <dbReference type="PROSITE" id="PS51228"/>
    </source>
</evidence>
<dbReference type="PANTHER" id="PTHR23310:SF62">
    <property type="entry name" value="ACYL-COA BINDING PROTEIN 1, ISOFORM A"/>
    <property type="match status" value="1"/>
</dbReference>
<dbReference type="InterPro" id="IPR035984">
    <property type="entry name" value="Acyl-CoA-binding_sf"/>
</dbReference>
<proteinExistence type="predicted"/>
<accession>A0A6C0LHU7</accession>
<dbReference type="Gene3D" id="1.20.80.10">
    <property type="match status" value="1"/>
</dbReference>
<evidence type="ECO:0000313" key="3">
    <source>
        <dbReference type="EMBL" id="QHU30546.1"/>
    </source>
</evidence>
<name>A0A6C0LHU7_9ZZZZ</name>
<dbReference type="GO" id="GO:0000062">
    <property type="term" value="F:fatty-acyl-CoA binding"/>
    <property type="evidence" value="ECO:0007669"/>
    <property type="project" value="InterPro"/>
</dbReference>
<evidence type="ECO:0000256" key="1">
    <source>
        <dbReference type="ARBA" id="ARBA00023121"/>
    </source>
</evidence>
<reference evidence="3" key="1">
    <citation type="journal article" date="2020" name="Nature">
        <title>Giant virus diversity and host interactions through global metagenomics.</title>
        <authorList>
            <person name="Schulz F."/>
            <person name="Roux S."/>
            <person name="Paez-Espino D."/>
            <person name="Jungbluth S."/>
            <person name="Walsh D.A."/>
            <person name="Denef V.J."/>
            <person name="McMahon K.D."/>
            <person name="Konstantinidis K.T."/>
            <person name="Eloe-Fadrosh E.A."/>
            <person name="Kyrpides N.C."/>
            <person name="Woyke T."/>
        </authorList>
    </citation>
    <scope>NUCLEOTIDE SEQUENCE</scope>
    <source>
        <strain evidence="3">GVMAG-M-3300027833-19</strain>
    </source>
</reference>
<dbReference type="Pfam" id="PF00887">
    <property type="entry name" value="ACBP"/>
    <property type="match status" value="1"/>
</dbReference>
<dbReference type="PROSITE" id="PS51228">
    <property type="entry name" value="ACB_2"/>
    <property type="match status" value="1"/>
</dbReference>
<dbReference type="InterPro" id="IPR000582">
    <property type="entry name" value="Acyl-CoA-binding_protein"/>
</dbReference>
<sequence>MTVTKDENFKLSCDLAHTIPKVPSNYDKLLDLYGLYQTITEGKVNIDKPSIIKVRRYKKFNSWKKWEHLSDNKEEAKDKYIKMVTVWKLQKDQKE</sequence>
<dbReference type="SUPFAM" id="SSF47027">
    <property type="entry name" value="Acyl-CoA binding protein"/>
    <property type="match status" value="1"/>
</dbReference>
<feature type="domain" description="ACB" evidence="2">
    <location>
        <begin position="5"/>
        <end position="95"/>
    </location>
</feature>
<dbReference type="AlphaFoldDB" id="A0A6C0LHU7"/>
<keyword evidence="1" id="KW-0446">Lipid-binding</keyword>
<dbReference type="GO" id="GO:0006631">
    <property type="term" value="P:fatty acid metabolic process"/>
    <property type="evidence" value="ECO:0007669"/>
    <property type="project" value="TreeGrafter"/>
</dbReference>
<dbReference type="InterPro" id="IPR014352">
    <property type="entry name" value="FERM/acyl-CoA-bd_prot_sf"/>
</dbReference>